<keyword evidence="3" id="KW-1185">Reference proteome</keyword>
<name>A0A7K7ZS86_9PASE</name>
<reference evidence="2 3" key="1">
    <citation type="submission" date="2019-09" db="EMBL/GenBank/DDBJ databases">
        <title>Bird 10,000 Genomes (B10K) Project - Family phase.</title>
        <authorList>
            <person name="Zhang G."/>
        </authorList>
    </citation>
    <scope>NUCLEOTIDE SEQUENCE [LARGE SCALE GENOMIC DNA]</scope>
    <source>
        <strain evidence="2">B10K-DU-029-37</strain>
        <tissue evidence="2">Liver</tissue>
    </source>
</reference>
<accession>A0A7K7ZS86</accession>
<proteinExistence type="predicted"/>
<gene>
    <name evidence="2" type="primary">Megf8</name>
    <name evidence="2" type="ORF">MELVER_R15517</name>
</gene>
<sequence length="80" mass="8536">GAGGGTCLTCPHLTLPVLTCAHLSAQGPQCQQCRPLFVGSALGGGTCLTCRSFCRHRADVCGSRAELERHRQAPRRYPLE</sequence>
<keyword evidence="1" id="KW-0732">Signal</keyword>
<protein>
    <submittedName>
        <fullName evidence="2">MEGF8 protein</fullName>
    </submittedName>
</protein>
<comment type="caution">
    <text evidence="2">The sequence shown here is derived from an EMBL/GenBank/DDBJ whole genome shotgun (WGS) entry which is preliminary data.</text>
</comment>
<dbReference type="AlphaFoldDB" id="A0A7K7ZS86"/>
<evidence type="ECO:0000313" key="3">
    <source>
        <dbReference type="Proteomes" id="UP000538725"/>
    </source>
</evidence>
<feature type="non-terminal residue" evidence="2">
    <location>
        <position position="80"/>
    </location>
</feature>
<organism evidence="2 3">
    <name type="scientific">Melanocharis versteri</name>
    <name type="common">Fan-tailed berrypecker</name>
    <dbReference type="NCBI Taxonomy" id="254552"/>
    <lineage>
        <taxon>Eukaryota</taxon>
        <taxon>Metazoa</taxon>
        <taxon>Chordata</taxon>
        <taxon>Craniata</taxon>
        <taxon>Vertebrata</taxon>
        <taxon>Euteleostomi</taxon>
        <taxon>Archelosauria</taxon>
        <taxon>Archosauria</taxon>
        <taxon>Dinosauria</taxon>
        <taxon>Saurischia</taxon>
        <taxon>Theropoda</taxon>
        <taxon>Coelurosauria</taxon>
        <taxon>Aves</taxon>
        <taxon>Neognathae</taxon>
        <taxon>Neoaves</taxon>
        <taxon>Telluraves</taxon>
        <taxon>Australaves</taxon>
        <taxon>Passeriformes</taxon>
        <taxon>Passeroidea</taxon>
        <taxon>Melanocharitidae</taxon>
        <taxon>Melanocharis</taxon>
    </lineage>
</organism>
<feature type="non-terminal residue" evidence="2">
    <location>
        <position position="1"/>
    </location>
</feature>
<evidence type="ECO:0000313" key="2">
    <source>
        <dbReference type="EMBL" id="NXA92987.1"/>
    </source>
</evidence>
<evidence type="ECO:0000256" key="1">
    <source>
        <dbReference type="SAM" id="SignalP"/>
    </source>
</evidence>
<feature type="chain" id="PRO_5029627134" evidence="1">
    <location>
        <begin position="26"/>
        <end position="80"/>
    </location>
</feature>
<dbReference type="EMBL" id="VZTG01006361">
    <property type="protein sequence ID" value="NXA92987.1"/>
    <property type="molecule type" value="Genomic_DNA"/>
</dbReference>
<dbReference type="Proteomes" id="UP000538725">
    <property type="component" value="Unassembled WGS sequence"/>
</dbReference>
<feature type="signal peptide" evidence="1">
    <location>
        <begin position="1"/>
        <end position="25"/>
    </location>
</feature>